<proteinExistence type="predicted"/>
<evidence type="ECO:0000313" key="2">
    <source>
        <dbReference type="EMBL" id="VDN58570.1"/>
    </source>
</evidence>
<dbReference type="PANTHER" id="PTHR10211">
    <property type="entry name" value="DEOXYRIBODIPYRIMIDINE PHOTOLYASE"/>
    <property type="match status" value="1"/>
</dbReference>
<dbReference type="OrthoDB" id="496749at2759"/>
<dbReference type="GO" id="GO:0003904">
    <property type="term" value="F:deoxyribodipyrimidine photo-lyase activity"/>
    <property type="evidence" value="ECO:0007669"/>
    <property type="project" value="TreeGrafter"/>
</dbReference>
<name>A0A158Q4E4_DRAME</name>
<organism evidence="3 5">
    <name type="scientific">Dracunculus medinensis</name>
    <name type="common">Guinea worm</name>
    <dbReference type="NCBI Taxonomy" id="318479"/>
    <lineage>
        <taxon>Eukaryota</taxon>
        <taxon>Metazoa</taxon>
        <taxon>Ecdysozoa</taxon>
        <taxon>Nematoda</taxon>
        <taxon>Chromadorea</taxon>
        <taxon>Rhabditida</taxon>
        <taxon>Spirurina</taxon>
        <taxon>Dracunculoidea</taxon>
        <taxon>Dracunculidae</taxon>
        <taxon>Dracunculus</taxon>
    </lineage>
</organism>
<reference evidence="5" key="1">
    <citation type="submission" date="2016-04" db="UniProtKB">
        <authorList>
            <consortium name="WormBaseParasite"/>
        </authorList>
    </citation>
    <scope>IDENTIFICATION</scope>
</reference>
<dbReference type="PANTHER" id="PTHR10211:SF0">
    <property type="entry name" value="DEOXYRIBODIPYRIMIDINE PHOTO-LYASE"/>
    <property type="match status" value="1"/>
</dbReference>
<dbReference type="SUPFAM" id="SSF52425">
    <property type="entry name" value="Cryptochrome/photolyase, N-terminal domain"/>
    <property type="match status" value="1"/>
</dbReference>
<dbReference type="GO" id="GO:0000719">
    <property type="term" value="P:photoreactive repair"/>
    <property type="evidence" value="ECO:0007669"/>
    <property type="project" value="TreeGrafter"/>
</dbReference>
<dbReference type="WBParaSite" id="DME_0000466001-mRNA-1">
    <property type="protein sequence ID" value="DME_0000466001-mRNA-1"/>
    <property type="gene ID" value="DME_0000466001"/>
</dbReference>
<gene>
    <name evidence="2" type="ORF">DME_LOCUS8543</name>
</gene>
<evidence type="ECO:0000313" key="4">
    <source>
        <dbReference type="Proteomes" id="UP000274756"/>
    </source>
</evidence>
<dbReference type="InterPro" id="IPR036155">
    <property type="entry name" value="Crypto/Photolyase_N_sf"/>
</dbReference>
<dbReference type="PROSITE" id="PS51645">
    <property type="entry name" value="PHR_CRY_ALPHA_BETA"/>
    <property type="match status" value="1"/>
</dbReference>
<dbReference type="Proteomes" id="UP000274756">
    <property type="component" value="Unassembled WGS sequence"/>
</dbReference>
<reference evidence="2 4" key="2">
    <citation type="submission" date="2018-11" db="EMBL/GenBank/DDBJ databases">
        <authorList>
            <consortium name="Pathogen Informatics"/>
        </authorList>
    </citation>
    <scope>NUCLEOTIDE SEQUENCE [LARGE SCALE GENOMIC DNA]</scope>
</reference>
<feature type="domain" description="Photolyase/cryptochrome alpha/beta" evidence="1">
    <location>
        <begin position="20"/>
        <end position="152"/>
    </location>
</feature>
<sequence>MATNSKRIHQLNKQMIFNGGKYILYIMRCIRQKSSPALTFSCKRANLLNVPVISAFFYDYQNHNKAQRVFLMEGLIEVKKKMNSSGIPLICLKANNKTAVQIAADLSKWACEVVIDAGYLRHERLFEENLNNVLVDGNRRLTRVEGNVVVPVTLASSLLEFGARTLRPKIWQHVADMLKEKWNDQPIVQCKDLKSVVDVKLDYMDLSVELKEALEQRNSKNKFIGGENEASKTLDDFISKKINGYETKRNIPGTDYQSSLSPYLHYGMINPVDIIRRVNESKVNKASKDAFIEELLVRRELSHNFVYYAMDNYDKMHGYLRMYWAKKVIEWTPSYQHALDFLIEQNDKYELDGNDPNGYAGVFWNFGLHDRAHAERKIFGKLRYMNAEGLRRKYKNNIEKFVEINYRLANRQLDEPLPKKSKKS</sequence>
<dbReference type="Proteomes" id="UP000038040">
    <property type="component" value="Unplaced"/>
</dbReference>
<dbReference type="SUPFAM" id="SSF48173">
    <property type="entry name" value="Cryptochrome/photolyase FAD-binding domain"/>
    <property type="match status" value="1"/>
</dbReference>
<evidence type="ECO:0000259" key="1">
    <source>
        <dbReference type="PROSITE" id="PS51645"/>
    </source>
</evidence>
<dbReference type="PROSITE" id="PS01083">
    <property type="entry name" value="DNA_PHOTOLYASES_2_1"/>
    <property type="match status" value="1"/>
</dbReference>
<dbReference type="AlphaFoldDB" id="A0A158Q4E4"/>
<dbReference type="Gene3D" id="1.10.579.10">
    <property type="entry name" value="DNA Cyclobutane Dipyrimidine Photolyase, subunit A, domain 3"/>
    <property type="match status" value="1"/>
</dbReference>
<dbReference type="InterPro" id="IPR036134">
    <property type="entry name" value="Crypto/Photolyase_FAD-like_sf"/>
</dbReference>
<dbReference type="InterPro" id="IPR006050">
    <property type="entry name" value="DNA_photolyase_N"/>
</dbReference>
<keyword evidence="4" id="KW-1185">Reference proteome</keyword>
<dbReference type="InterPro" id="IPR032673">
    <property type="entry name" value="DNA_photolyase_2_CS"/>
</dbReference>
<accession>A0A158Q4E4</accession>
<dbReference type="Gene3D" id="3.40.50.620">
    <property type="entry name" value="HUPs"/>
    <property type="match status" value="1"/>
</dbReference>
<protein>
    <submittedName>
        <fullName evidence="5">Photolyase/cryptochrome alpha/beta domain-containing protein</fullName>
    </submittedName>
</protein>
<dbReference type="STRING" id="318479.A0A158Q4E4"/>
<evidence type="ECO:0000313" key="3">
    <source>
        <dbReference type="Proteomes" id="UP000038040"/>
    </source>
</evidence>
<dbReference type="Gene3D" id="1.25.40.80">
    <property type="match status" value="1"/>
</dbReference>
<dbReference type="Pfam" id="PF00875">
    <property type="entry name" value="DNA_photolyase"/>
    <property type="match status" value="1"/>
</dbReference>
<dbReference type="InterPro" id="IPR014729">
    <property type="entry name" value="Rossmann-like_a/b/a_fold"/>
</dbReference>
<dbReference type="EMBL" id="UYYG01001169">
    <property type="protein sequence ID" value="VDN58570.1"/>
    <property type="molecule type" value="Genomic_DNA"/>
</dbReference>
<dbReference type="InterPro" id="IPR052219">
    <property type="entry name" value="Photolyase_Class-2"/>
</dbReference>
<evidence type="ECO:0000313" key="5">
    <source>
        <dbReference type="WBParaSite" id="DME_0000466001-mRNA-1"/>
    </source>
</evidence>